<dbReference type="InterPro" id="IPR015837">
    <property type="entry name" value="UCP026622_CAAX_protease"/>
</dbReference>
<dbReference type="GO" id="GO:0080120">
    <property type="term" value="P:CAAX-box protein maturation"/>
    <property type="evidence" value="ECO:0007669"/>
    <property type="project" value="UniProtKB-ARBA"/>
</dbReference>
<dbReference type="GO" id="GO:0006508">
    <property type="term" value="P:proteolysis"/>
    <property type="evidence" value="ECO:0007669"/>
    <property type="project" value="UniProtKB-KW"/>
</dbReference>
<keyword evidence="2" id="KW-0378">Hydrolase</keyword>
<keyword evidence="2" id="KW-0645">Protease</keyword>
<dbReference type="Pfam" id="PF02517">
    <property type="entry name" value="Rce1-like"/>
    <property type="match status" value="1"/>
</dbReference>
<gene>
    <name evidence="2" type="ORF">Rrhod_4204</name>
</gene>
<feature type="domain" description="CAAX prenyl protease 2/Lysostaphin resistance protein A-like" evidence="1">
    <location>
        <begin position="120"/>
        <end position="212"/>
    </location>
</feature>
<dbReference type="Proteomes" id="UP000013525">
    <property type="component" value="Unassembled WGS sequence"/>
</dbReference>
<comment type="caution">
    <text evidence="2">The sequence shown here is derived from an EMBL/GenBank/DDBJ whole genome shotgun (WGS) entry which is preliminary data.</text>
</comment>
<dbReference type="PATRIC" id="fig|1273125.3.peg.3994"/>
<evidence type="ECO:0000259" key="1">
    <source>
        <dbReference type="Pfam" id="PF02517"/>
    </source>
</evidence>
<sequence>MTLTAVVTPTAVRHPLDLRAALALAAGAVGWNNLVVPSLGPGPRGRTAINAATAGAVVAAWRLRGHGATDLGLAREQVRSGLTRGAAVAAVPIAAYATMLSVPPLRRRLARTDRNDVAEWLLVHIPLGTVLVEELVFRGALHASSRALPPAAGIALHAAAFGLWHARGAHRAGESVVGTVAFTGASAVVFDVLRRRTGSVLAPALLHLAVNVGGAGAALWAGRAAA</sequence>
<reference evidence="2 3" key="1">
    <citation type="journal article" date="2013" name="Genome Announc.">
        <title>Draft Genome Sequence of Rhodococcus rhodnii Strain LMG5362, a Symbiont of Rhodnius prolixus (Hemiptera, Reduviidae, Triatominae), the Principle Vector of Trypanosoma cruzi.</title>
        <authorList>
            <person name="Pachebat J.A."/>
            <person name="van Keulen G."/>
            <person name="Whitten M.M."/>
            <person name="Girdwood S."/>
            <person name="Del Sol R."/>
            <person name="Dyson P.J."/>
            <person name="Facey P.D."/>
        </authorList>
    </citation>
    <scope>NUCLEOTIDE SEQUENCE [LARGE SCALE GENOMIC DNA]</scope>
    <source>
        <strain evidence="2 3">LMG 5362</strain>
    </source>
</reference>
<dbReference type="InterPro" id="IPR003675">
    <property type="entry name" value="Rce1/LyrA-like_dom"/>
</dbReference>
<dbReference type="AlphaFoldDB" id="R7WHA5"/>
<keyword evidence="3" id="KW-1185">Reference proteome</keyword>
<dbReference type="GO" id="GO:0004175">
    <property type="term" value="F:endopeptidase activity"/>
    <property type="evidence" value="ECO:0007669"/>
    <property type="project" value="UniProtKB-ARBA"/>
</dbReference>
<evidence type="ECO:0000313" key="3">
    <source>
        <dbReference type="Proteomes" id="UP000013525"/>
    </source>
</evidence>
<dbReference type="PIRSF" id="PIRSF026622">
    <property type="entry name" value="Proteas_026622"/>
    <property type="match status" value="1"/>
</dbReference>
<dbReference type="EMBL" id="APMY01000131">
    <property type="protein sequence ID" value="EOM74402.1"/>
    <property type="molecule type" value="Genomic_DNA"/>
</dbReference>
<accession>R7WHA5</accession>
<dbReference type="eggNOG" id="COG1266">
    <property type="taxonomic scope" value="Bacteria"/>
</dbReference>
<protein>
    <submittedName>
        <fullName evidence="2">Protease</fullName>
    </submittedName>
</protein>
<proteinExistence type="predicted"/>
<name>R7WHA5_9NOCA</name>
<organism evidence="2 3">
    <name type="scientific">Rhodococcus rhodnii LMG 5362</name>
    <dbReference type="NCBI Taxonomy" id="1273125"/>
    <lineage>
        <taxon>Bacteria</taxon>
        <taxon>Bacillati</taxon>
        <taxon>Actinomycetota</taxon>
        <taxon>Actinomycetes</taxon>
        <taxon>Mycobacteriales</taxon>
        <taxon>Nocardiaceae</taxon>
        <taxon>Rhodococcus</taxon>
    </lineage>
</organism>
<evidence type="ECO:0000313" key="2">
    <source>
        <dbReference type="EMBL" id="EOM74402.1"/>
    </source>
</evidence>